<comment type="subcellular location">
    <subcellularLocation>
        <location evidence="1">Membrane</location>
        <topology evidence="1">Multi-pass membrane protein</topology>
    </subcellularLocation>
</comment>
<dbReference type="AlphaFoldDB" id="A0A5P8DJY3"/>
<keyword evidence="7" id="KW-0496">Mitochondrion</keyword>
<protein>
    <submittedName>
        <fullName evidence="7">Sec-independent protein translocase component TatC</fullName>
    </submittedName>
</protein>
<dbReference type="GO" id="GO:0065002">
    <property type="term" value="P:intracellular protein transmembrane transport"/>
    <property type="evidence" value="ECO:0007669"/>
    <property type="project" value="TreeGrafter"/>
</dbReference>
<dbReference type="PANTHER" id="PTHR30371">
    <property type="entry name" value="SEC-INDEPENDENT PROTEIN TRANSLOCASE PROTEIN TATC"/>
    <property type="match status" value="1"/>
</dbReference>
<name>A0A5P8DJY3_9EUKA</name>
<reference evidence="7" key="1">
    <citation type="submission" date="2019-06" db="EMBL/GenBank/DDBJ databases">
        <authorList>
            <person name="Wideman J.G."/>
            <person name="Richards T.A."/>
        </authorList>
    </citation>
    <scope>NUCLEOTIDE SEQUENCE</scope>
</reference>
<feature type="transmembrane region" description="Helical" evidence="6">
    <location>
        <begin position="161"/>
        <end position="182"/>
    </location>
</feature>
<dbReference type="Pfam" id="PF00902">
    <property type="entry name" value="TatC"/>
    <property type="match status" value="1"/>
</dbReference>
<evidence type="ECO:0000256" key="4">
    <source>
        <dbReference type="ARBA" id="ARBA00022989"/>
    </source>
</evidence>
<dbReference type="InterPro" id="IPR002033">
    <property type="entry name" value="TatC"/>
</dbReference>
<comment type="similarity">
    <text evidence="2">Belongs to the TatC family.</text>
</comment>
<feature type="transmembrane region" description="Helical" evidence="6">
    <location>
        <begin position="115"/>
        <end position="138"/>
    </location>
</feature>
<feature type="transmembrane region" description="Helical" evidence="6">
    <location>
        <begin position="20"/>
        <end position="45"/>
    </location>
</feature>
<dbReference type="PANTHER" id="PTHR30371:SF0">
    <property type="entry name" value="SEC-INDEPENDENT PROTEIN TRANSLOCASE PROTEIN TATC, CHLOROPLASTIC-RELATED"/>
    <property type="match status" value="1"/>
</dbReference>
<sequence length="246" mass="28548">MYTYNISAINHINELKLRTFYTLLSVNLTFCVAYIYSLELFYFLAKPLININITDFEYSLIYTDISEAFFTYLNISIYISLFLGTLLLIHHFTYFITPGLFNTEAKFLVKIKNSFYIACLISIIITYVFVIPFIWHFFISSDTSNNLIAINIHFEGKLNEYVFILVRVFFTIICLFLTPLLLFTATKLNLVSMNSLIKQRKFAFILLFILGALISPPDVVSQVLLALPLCISYELVIFIMLSHKNC</sequence>
<evidence type="ECO:0000313" key="7">
    <source>
        <dbReference type="EMBL" id="QFP99094.1"/>
    </source>
</evidence>
<keyword evidence="4 6" id="KW-1133">Transmembrane helix</keyword>
<keyword evidence="5 6" id="KW-0472">Membrane</keyword>
<feature type="transmembrane region" description="Helical" evidence="6">
    <location>
        <begin position="75"/>
        <end position="95"/>
    </location>
</feature>
<keyword evidence="3 6" id="KW-0812">Transmembrane</keyword>
<organism evidence="7">
    <name type="scientific">Telonemida sp</name>
    <dbReference type="NCBI Taxonomy" id="2652706"/>
    <lineage>
        <taxon>Eukaryota</taxon>
        <taxon>Eukaryota incertae sedis</taxon>
        <taxon>Telonemia</taxon>
        <taxon>Telonemida</taxon>
    </lineage>
</organism>
<gene>
    <name evidence="7" type="primary">tatC</name>
</gene>
<dbReference type="EMBL" id="MN082145">
    <property type="protein sequence ID" value="QFP99094.1"/>
    <property type="molecule type" value="Genomic_DNA"/>
</dbReference>
<evidence type="ECO:0000256" key="2">
    <source>
        <dbReference type="ARBA" id="ARBA00008882"/>
    </source>
</evidence>
<accession>A0A5P8DJY3</accession>
<feature type="transmembrane region" description="Helical" evidence="6">
    <location>
        <begin position="202"/>
        <end position="217"/>
    </location>
</feature>
<dbReference type="GO" id="GO:0043953">
    <property type="term" value="P:protein transport by the Tat complex"/>
    <property type="evidence" value="ECO:0007669"/>
    <property type="project" value="TreeGrafter"/>
</dbReference>
<dbReference type="PRINTS" id="PR01840">
    <property type="entry name" value="TATCFAMILY"/>
</dbReference>
<proteinExistence type="inferred from homology"/>
<geneLocation type="mitochondrion" evidence="7"/>
<evidence type="ECO:0000256" key="3">
    <source>
        <dbReference type="ARBA" id="ARBA00022692"/>
    </source>
</evidence>
<dbReference type="GO" id="GO:0009977">
    <property type="term" value="F:proton motive force dependent protein transmembrane transporter activity"/>
    <property type="evidence" value="ECO:0007669"/>
    <property type="project" value="TreeGrafter"/>
</dbReference>
<evidence type="ECO:0000256" key="1">
    <source>
        <dbReference type="ARBA" id="ARBA00004141"/>
    </source>
</evidence>
<dbReference type="GO" id="GO:0033281">
    <property type="term" value="C:TAT protein transport complex"/>
    <property type="evidence" value="ECO:0007669"/>
    <property type="project" value="TreeGrafter"/>
</dbReference>
<evidence type="ECO:0000256" key="6">
    <source>
        <dbReference type="SAM" id="Phobius"/>
    </source>
</evidence>
<evidence type="ECO:0000256" key="5">
    <source>
        <dbReference type="ARBA" id="ARBA00023136"/>
    </source>
</evidence>